<dbReference type="Gene3D" id="3.40.50.1000">
    <property type="entry name" value="HAD superfamily/HAD-like"/>
    <property type="match status" value="1"/>
</dbReference>
<organism evidence="1 2">
    <name type="scientific">Pedococcus cremeus</name>
    <dbReference type="NCBI Taxonomy" id="587636"/>
    <lineage>
        <taxon>Bacteria</taxon>
        <taxon>Bacillati</taxon>
        <taxon>Actinomycetota</taxon>
        <taxon>Actinomycetes</taxon>
        <taxon>Micrococcales</taxon>
        <taxon>Intrasporangiaceae</taxon>
        <taxon>Pedococcus</taxon>
    </lineage>
</organism>
<dbReference type="STRING" id="587636.SAMN05216199_2650"/>
<gene>
    <name evidence="1" type="ORF">SAMN05216199_2650</name>
</gene>
<dbReference type="InterPro" id="IPR023198">
    <property type="entry name" value="PGP-like_dom2"/>
</dbReference>
<dbReference type="InterPro" id="IPR051806">
    <property type="entry name" value="HAD-like_SPP"/>
</dbReference>
<dbReference type="GO" id="GO:0050308">
    <property type="term" value="F:sugar-phosphatase activity"/>
    <property type="evidence" value="ECO:0007669"/>
    <property type="project" value="TreeGrafter"/>
</dbReference>
<reference evidence="2" key="1">
    <citation type="submission" date="2016-10" db="EMBL/GenBank/DDBJ databases">
        <authorList>
            <person name="Varghese N."/>
            <person name="Submissions S."/>
        </authorList>
    </citation>
    <scope>NUCLEOTIDE SEQUENCE [LARGE SCALE GENOMIC DNA]</scope>
    <source>
        <strain evidence="2">CGMCC 1.6963</strain>
    </source>
</reference>
<dbReference type="InterPro" id="IPR041492">
    <property type="entry name" value="HAD_2"/>
</dbReference>
<accession>A0A1H9VZ03</accession>
<dbReference type="Proteomes" id="UP000199019">
    <property type="component" value="Unassembled WGS sequence"/>
</dbReference>
<sequence>MPSPLGPLDGRPFAAVVFDMDGTLIDSTAVVVRSWIRWAQEHDVDPRRLQGFHGVPAAAIVAELLPGPRHQDALRRITELELADTDGIEVLPGAAEALAALAPAHSAIATSCTAPLAAARIEASGLKAPEVLVTADDVERGKPHPDPFLLASRRLGVDPAHCLVVEDAPGGLAAARAAGCATLAVVTTTPREELGDAADAVVTDLSHVVFSRTGGGVLVSPAPPGSR</sequence>
<protein>
    <submittedName>
        <fullName evidence="1">Sugar-phosphatase</fullName>
    </submittedName>
</protein>
<dbReference type="NCBIfam" id="TIGR01509">
    <property type="entry name" value="HAD-SF-IA-v3"/>
    <property type="match status" value="1"/>
</dbReference>
<dbReference type="AlphaFoldDB" id="A0A1H9VZ03"/>
<evidence type="ECO:0000313" key="2">
    <source>
        <dbReference type="Proteomes" id="UP000199019"/>
    </source>
</evidence>
<dbReference type="InterPro" id="IPR006439">
    <property type="entry name" value="HAD-SF_hydro_IA"/>
</dbReference>
<dbReference type="OrthoDB" id="9800058at2"/>
<dbReference type="PRINTS" id="PR00413">
    <property type="entry name" value="HADHALOGNASE"/>
</dbReference>
<dbReference type="PANTHER" id="PTHR43481:SF4">
    <property type="entry name" value="GLYCEROL-1-PHOSPHATE PHOSPHOHYDROLASE 1-RELATED"/>
    <property type="match status" value="1"/>
</dbReference>
<dbReference type="SUPFAM" id="SSF56784">
    <property type="entry name" value="HAD-like"/>
    <property type="match status" value="1"/>
</dbReference>
<dbReference type="PANTHER" id="PTHR43481">
    <property type="entry name" value="FRUCTOSE-1-PHOSPHATE PHOSPHATASE"/>
    <property type="match status" value="1"/>
</dbReference>
<proteinExistence type="predicted"/>
<dbReference type="Pfam" id="PF13419">
    <property type="entry name" value="HAD_2"/>
    <property type="match status" value="1"/>
</dbReference>
<dbReference type="EMBL" id="FOHB01000004">
    <property type="protein sequence ID" value="SES26617.1"/>
    <property type="molecule type" value="Genomic_DNA"/>
</dbReference>
<dbReference type="SFLD" id="SFLDS00003">
    <property type="entry name" value="Haloacid_Dehalogenase"/>
    <property type="match status" value="1"/>
</dbReference>
<evidence type="ECO:0000313" key="1">
    <source>
        <dbReference type="EMBL" id="SES26617.1"/>
    </source>
</evidence>
<dbReference type="InterPro" id="IPR023214">
    <property type="entry name" value="HAD_sf"/>
</dbReference>
<dbReference type="InterPro" id="IPR036412">
    <property type="entry name" value="HAD-like_sf"/>
</dbReference>
<dbReference type="Gene3D" id="1.10.150.240">
    <property type="entry name" value="Putative phosphatase, domain 2"/>
    <property type="match status" value="1"/>
</dbReference>
<dbReference type="RefSeq" id="WP_091759170.1">
    <property type="nucleotide sequence ID" value="NZ_FOHB01000004.1"/>
</dbReference>
<name>A0A1H9VZ03_9MICO</name>
<dbReference type="SFLD" id="SFLDG01135">
    <property type="entry name" value="C1.5.6:_HAD__Beta-PGM__Phospha"/>
    <property type="match status" value="1"/>
</dbReference>
<keyword evidence="2" id="KW-1185">Reference proteome</keyword>
<dbReference type="SFLD" id="SFLDG01129">
    <property type="entry name" value="C1.5:_HAD__Beta-PGM__Phosphata"/>
    <property type="match status" value="1"/>
</dbReference>